<proteinExistence type="inferred from homology"/>
<feature type="transmembrane region" description="Helical" evidence="11">
    <location>
        <begin position="489"/>
        <end position="511"/>
    </location>
</feature>
<reference evidence="13" key="3">
    <citation type="submission" date="2025-09" db="UniProtKB">
        <authorList>
            <consortium name="Ensembl"/>
        </authorList>
    </citation>
    <scope>IDENTIFICATION</scope>
</reference>
<name>G1MNN5_AILME</name>
<dbReference type="SUPFAM" id="SSF81321">
    <property type="entry name" value="Family A G protein-coupled receptor-like"/>
    <property type="match status" value="1"/>
</dbReference>
<dbReference type="STRING" id="9646.ENSAMEP00000020985"/>
<dbReference type="GO" id="GO:0005886">
    <property type="term" value="C:plasma membrane"/>
    <property type="evidence" value="ECO:0007669"/>
    <property type="project" value="UniProtKB-SubCell"/>
</dbReference>
<evidence type="ECO:0000313" key="13">
    <source>
        <dbReference type="Ensembl" id="ENSAMEP00000020985.2"/>
    </source>
</evidence>
<feature type="region of interest" description="Disordered" evidence="10">
    <location>
        <begin position="156"/>
        <end position="208"/>
    </location>
</feature>
<dbReference type="PRINTS" id="PR02108">
    <property type="entry name" value="MRGPCRFAMILY"/>
</dbReference>
<protein>
    <submittedName>
        <fullName evidence="13">Uncharacterized LOC117796622</fullName>
    </submittedName>
</protein>
<evidence type="ECO:0000256" key="10">
    <source>
        <dbReference type="SAM" id="MobiDB-lite"/>
    </source>
</evidence>
<feature type="transmembrane region" description="Helical" evidence="11">
    <location>
        <begin position="299"/>
        <end position="321"/>
    </location>
</feature>
<dbReference type="Proteomes" id="UP000008912">
    <property type="component" value="Unassembled WGS sequence"/>
</dbReference>
<evidence type="ECO:0000256" key="11">
    <source>
        <dbReference type="SAM" id="Phobius"/>
    </source>
</evidence>
<dbReference type="HOGENOM" id="CLU_009579_4_1_1"/>
<dbReference type="Ensembl" id="ENSAMET00000021754.2">
    <property type="protein sequence ID" value="ENSAMEP00000020985.2"/>
    <property type="gene ID" value="ENSAMEG00000019931.2"/>
</dbReference>
<evidence type="ECO:0000259" key="12">
    <source>
        <dbReference type="PROSITE" id="PS50262"/>
    </source>
</evidence>
<feature type="transmembrane region" description="Helical" evidence="11">
    <location>
        <begin position="381"/>
        <end position="403"/>
    </location>
</feature>
<evidence type="ECO:0000256" key="4">
    <source>
        <dbReference type="ARBA" id="ARBA00022989"/>
    </source>
</evidence>
<dbReference type="PANTHER" id="PTHR11334:SF29">
    <property type="entry name" value="MAS-RELATED G-PROTEIN COUPLED RECEPTOR MEMBER X2"/>
    <property type="match status" value="1"/>
</dbReference>
<gene>
    <name evidence="13" type="primary">LOC117796622</name>
</gene>
<dbReference type="InterPro" id="IPR000276">
    <property type="entry name" value="GPCR_Rhodpsn"/>
</dbReference>
<feature type="transmembrane region" description="Helical" evidence="11">
    <location>
        <begin position="341"/>
        <end position="361"/>
    </location>
</feature>
<evidence type="ECO:0000256" key="3">
    <source>
        <dbReference type="ARBA" id="ARBA00022692"/>
    </source>
</evidence>
<feature type="transmembrane region" description="Helical" evidence="11">
    <location>
        <begin position="456"/>
        <end position="477"/>
    </location>
</feature>
<evidence type="ECO:0000256" key="9">
    <source>
        <dbReference type="ARBA" id="ARBA00061394"/>
    </source>
</evidence>
<keyword evidence="6 11" id="KW-0472">Membrane</keyword>
<dbReference type="PANTHER" id="PTHR11334">
    <property type="entry name" value="MAS-RELATED G-PROTEIN COUPLED RECEPTOR"/>
    <property type="match status" value="1"/>
</dbReference>
<comment type="subcellular location">
    <subcellularLocation>
        <location evidence="1">Cell membrane</location>
        <topology evidence="1">Multi-pass membrane protein</topology>
    </subcellularLocation>
</comment>
<keyword evidence="3 11" id="KW-0812">Transmembrane</keyword>
<evidence type="ECO:0000256" key="7">
    <source>
        <dbReference type="ARBA" id="ARBA00023170"/>
    </source>
</evidence>
<keyword evidence="5" id="KW-0297">G-protein coupled receptor</keyword>
<reference evidence="13 14" key="1">
    <citation type="journal article" date="2010" name="Nature">
        <title>The sequence and de novo assembly of the giant panda genome.</title>
        <authorList>
            <person name="Li R."/>
            <person name="Fan W."/>
            <person name="Tian G."/>
            <person name="Zhu H."/>
            <person name="He L."/>
            <person name="Cai J."/>
            <person name="Huang Q."/>
            <person name="Cai Q."/>
            <person name="Li B."/>
            <person name="Bai Y."/>
            <person name="Zhang Z."/>
            <person name="Zhang Y."/>
            <person name="Wang W."/>
            <person name="Li J."/>
            <person name="Wei F."/>
            <person name="Li H."/>
            <person name="Jian M."/>
            <person name="Li J."/>
            <person name="Zhang Z."/>
            <person name="Nielsen R."/>
            <person name="Li D."/>
            <person name="Gu W."/>
            <person name="Yang Z."/>
            <person name="Xuan Z."/>
            <person name="Ryder O.A."/>
            <person name="Leung F.C."/>
            <person name="Zhou Y."/>
            <person name="Cao J."/>
            <person name="Sun X."/>
            <person name="Fu Y."/>
            <person name="Fang X."/>
            <person name="Guo X."/>
            <person name="Wang B."/>
            <person name="Hou R."/>
            <person name="Shen F."/>
            <person name="Mu B."/>
            <person name="Ni P."/>
            <person name="Lin R."/>
            <person name="Qian W."/>
            <person name="Wang G."/>
            <person name="Yu C."/>
            <person name="Nie W."/>
            <person name="Wang J."/>
            <person name="Wu Z."/>
            <person name="Liang H."/>
            <person name="Min J."/>
            <person name="Wu Q."/>
            <person name="Cheng S."/>
            <person name="Ruan J."/>
            <person name="Wang M."/>
            <person name="Shi Z."/>
            <person name="Wen M."/>
            <person name="Liu B."/>
            <person name="Ren X."/>
            <person name="Zheng H."/>
            <person name="Dong D."/>
            <person name="Cook K."/>
            <person name="Shan G."/>
            <person name="Zhang H."/>
            <person name="Kosiol C."/>
            <person name="Xie X."/>
            <person name="Lu Z."/>
            <person name="Zheng H."/>
            <person name="Li Y."/>
            <person name="Steiner C.C."/>
            <person name="Lam T.T."/>
            <person name="Lin S."/>
            <person name="Zhang Q."/>
            <person name="Li G."/>
            <person name="Tian J."/>
            <person name="Gong T."/>
            <person name="Liu H."/>
            <person name="Zhang D."/>
            <person name="Fang L."/>
            <person name="Ye C."/>
            <person name="Zhang J."/>
            <person name="Hu W."/>
            <person name="Xu A."/>
            <person name="Ren Y."/>
            <person name="Zhang G."/>
            <person name="Bruford M.W."/>
            <person name="Li Q."/>
            <person name="Ma L."/>
            <person name="Guo Y."/>
            <person name="An N."/>
            <person name="Hu Y."/>
            <person name="Zheng Y."/>
            <person name="Shi Y."/>
            <person name="Li Z."/>
            <person name="Liu Q."/>
            <person name="Chen Y."/>
            <person name="Zhao J."/>
            <person name="Qu N."/>
            <person name="Zhao S."/>
            <person name="Tian F."/>
            <person name="Wang X."/>
            <person name="Wang H."/>
            <person name="Xu L."/>
            <person name="Liu X."/>
            <person name="Vinar T."/>
            <person name="Wang Y."/>
            <person name="Lam T.W."/>
            <person name="Yiu S.M."/>
            <person name="Liu S."/>
            <person name="Zhang H."/>
            <person name="Li D."/>
            <person name="Huang Y."/>
            <person name="Wang X."/>
            <person name="Yang G."/>
            <person name="Jiang Z."/>
            <person name="Wang J."/>
            <person name="Qin N."/>
            <person name="Li L."/>
            <person name="Li J."/>
            <person name="Bolund L."/>
            <person name="Kristiansen K."/>
            <person name="Wong G.K."/>
            <person name="Olson M."/>
            <person name="Zhang X."/>
            <person name="Li S."/>
            <person name="Yang H."/>
            <person name="Wang J."/>
            <person name="Wang J."/>
        </authorList>
    </citation>
    <scope>NUCLEOTIDE SEQUENCE [LARGE SCALE GENOMIC DNA]</scope>
</reference>
<keyword evidence="4 11" id="KW-1133">Transmembrane helix</keyword>
<accession>G1MNN5</accession>
<dbReference type="InParanoid" id="G1MNN5"/>
<dbReference type="InterPro" id="IPR026234">
    <property type="entry name" value="MRGPCRFAMILY"/>
</dbReference>
<feature type="domain" description="G-protein coupled receptors family 1 profile" evidence="12">
    <location>
        <begin position="284"/>
        <end position="508"/>
    </location>
</feature>
<evidence type="ECO:0000256" key="5">
    <source>
        <dbReference type="ARBA" id="ARBA00023040"/>
    </source>
</evidence>
<dbReference type="FunFam" id="1.20.1070.10:FF:000193">
    <property type="entry name" value="Mas-related G-protein coupled receptor member E"/>
    <property type="match status" value="1"/>
</dbReference>
<organism evidence="13 14">
    <name type="scientific">Ailuropoda melanoleuca</name>
    <name type="common">Giant panda</name>
    <dbReference type="NCBI Taxonomy" id="9646"/>
    <lineage>
        <taxon>Eukaryota</taxon>
        <taxon>Metazoa</taxon>
        <taxon>Chordata</taxon>
        <taxon>Craniata</taxon>
        <taxon>Vertebrata</taxon>
        <taxon>Euteleostomi</taxon>
        <taxon>Mammalia</taxon>
        <taxon>Eutheria</taxon>
        <taxon>Laurasiatheria</taxon>
        <taxon>Carnivora</taxon>
        <taxon>Caniformia</taxon>
        <taxon>Ursidae</taxon>
        <taxon>Ailuropoda</taxon>
    </lineage>
</organism>
<dbReference type="GO" id="GO:0004930">
    <property type="term" value="F:G protein-coupled receptor activity"/>
    <property type="evidence" value="ECO:0007669"/>
    <property type="project" value="UniProtKB-KW"/>
</dbReference>
<feature type="transmembrane region" description="Helical" evidence="11">
    <location>
        <begin position="423"/>
        <end position="444"/>
    </location>
</feature>
<dbReference type="InterPro" id="IPR017452">
    <property type="entry name" value="GPCR_Rhodpsn_7TM"/>
</dbReference>
<dbReference type="eggNOG" id="ENOG502T9P6">
    <property type="taxonomic scope" value="Eukaryota"/>
</dbReference>
<dbReference type="AlphaFoldDB" id="G1MNN5"/>
<sequence length="581" mass="62729">MALPQEDTRDLKPLDKRDCCRPPQKLGEALPTLAHRLLHPRPGKSWSSTLCPCHCMSPGRSGPGRRSSCVCGFFSPHPAIIITLSSNQPCLPASGLGSHTSVGWEASRPQSCTFWMGFHQSVSYPVRLRHPNIPAPSLDGVTVLLLCQDYAAQGDLKPASPDSHGGRQLLGSLERRPRTRVSTSPWTWPGCPDPPAATGPGDRPVGAGSLGDSAPGCFGVPRAHRSEERGRTLLSSVLPSMDLYCKVDNDSSNDAIGTSLRVETTSHVLFPSITVVVALCGLVGNGVVIWLVRLSIKKISFCIYVSLVVAEFMHLGLQIVFCVRQVLRSSLQYCFHLSGTFMTLGFFSSVTGLGVMTAISFQRCLSVLFPVWYRCHCPKHLSAIVSVFLWLLTFLVTILRGHACPQPSLQTTGFCSAIVTITNVWILLLLSIMGTSSLLLFLRVRESTQLHPPRKLWLGTLLTGLAFFLCGMPLSVVKFLVWEVGNQTLNDICVLLSSINSAVNPAIYFFIGRQRPRALLAGVSREPRVRRQSRGAAPAPPNRDGSPLTGGKCPSGPGDPPAGVTPPGQQEGAPPSQALPE</sequence>
<feature type="transmembrane region" description="Helical" evidence="11">
    <location>
        <begin position="268"/>
        <end position="292"/>
    </location>
</feature>
<dbReference type="PRINTS" id="PR00237">
    <property type="entry name" value="GPCRRHODOPSN"/>
</dbReference>
<dbReference type="PROSITE" id="PS50262">
    <property type="entry name" value="G_PROTEIN_RECEP_F1_2"/>
    <property type="match status" value="1"/>
</dbReference>
<evidence type="ECO:0000256" key="2">
    <source>
        <dbReference type="ARBA" id="ARBA00022475"/>
    </source>
</evidence>
<keyword evidence="14" id="KW-1185">Reference proteome</keyword>
<feature type="region of interest" description="Disordered" evidence="10">
    <location>
        <begin position="522"/>
        <end position="581"/>
    </location>
</feature>
<evidence type="ECO:0000256" key="8">
    <source>
        <dbReference type="ARBA" id="ARBA00023224"/>
    </source>
</evidence>
<comment type="similarity">
    <text evidence="9">Belongs to the G-protein coupled receptor 1 family. Mas subfamily.</text>
</comment>
<evidence type="ECO:0000313" key="14">
    <source>
        <dbReference type="Proteomes" id="UP000008912"/>
    </source>
</evidence>
<keyword evidence="8" id="KW-0807">Transducer</keyword>
<evidence type="ECO:0000256" key="1">
    <source>
        <dbReference type="ARBA" id="ARBA00004651"/>
    </source>
</evidence>
<reference evidence="13" key="2">
    <citation type="submission" date="2025-08" db="UniProtKB">
        <authorList>
            <consortium name="Ensembl"/>
        </authorList>
    </citation>
    <scope>IDENTIFICATION</scope>
</reference>
<dbReference type="GeneTree" id="ENSGT01030000234639"/>
<dbReference type="Gene3D" id="1.20.1070.10">
    <property type="entry name" value="Rhodopsin 7-helix transmembrane proteins"/>
    <property type="match status" value="1"/>
</dbReference>
<evidence type="ECO:0000256" key="6">
    <source>
        <dbReference type="ARBA" id="ARBA00023136"/>
    </source>
</evidence>
<keyword evidence="2" id="KW-1003">Cell membrane</keyword>
<keyword evidence="7" id="KW-0675">Receptor</keyword>